<evidence type="ECO:0000256" key="3">
    <source>
        <dbReference type="ARBA" id="ARBA00022833"/>
    </source>
</evidence>
<feature type="transmembrane region" description="Helical" evidence="4">
    <location>
        <begin position="229"/>
        <end position="249"/>
    </location>
</feature>
<feature type="transmembrane region" description="Helical" evidence="4">
    <location>
        <begin position="203"/>
        <end position="223"/>
    </location>
</feature>
<evidence type="ECO:0000256" key="1">
    <source>
        <dbReference type="ARBA" id="ARBA00022723"/>
    </source>
</evidence>
<dbReference type="CDD" id="cd15489">
    <property type="entry name" value="PHD_SF"/>
    <property type="match status" value="1"/>
</dbReference>
<comment type="caution">
    <text evidence="5">The sequence shown here is derived from an EMBL/GenBank/DDBJ whole genome shotgun (WGS) entry which is preliminary data.</text>
</comment>
<keyword evidence="4" id="KW-0812">Transmembrane</keyword>
<evidence type="ECO:0000313" key="6">
    <source>
        <dbReference type="Proteomes" id="UP000886787"/>
    </source>
</evidence>
<dbReference type="InterPro" id="IPR019786">
    <property type="entry name" value="Zinc_finger_PHD-type_CS"/>
</dbReference>
<feature type="transmembrane region" description="Helical" evidence="4">
    <location>
        <begin position="270"/>
        <end position="291"/>
    </location>
</feature>
<gene>
    <name evidence="5" type="ORF">IAD32_03375</name>
</gene>
<reference evidence="5" key="1">
    <citation type="submission" date="2020-10" db="EMBL/GenBank/DDBJ databases">
        <authorList>
            <person name="Gilroy R."/>
        </authorList>
    </citation>
    <scope>NUCLEOTIDE SEQUENCE</scope>
    <source>
        <strain evidence="5">ChiSjej1B19-3389</strain>
    </source>
</reference>
<organism evidence="5 6">
    <name type="scientific">Candidatus Scatavimonas merdigallinarum</name>
    <dbReference type="NCBI Taxonomy" id="2840914"/>
    <lineage>
        <taxon>Bacteria</taxon>
        <taxon>Bacillati</taxon>
        <taxon>Bacillota</taxon>
        <taxon>Clostridia</taxon>
        <taxon>Eubacteriales</taxon>
        <taxon>Oscillospiraceae</taxon>
        <taxon>Oscillospiraceae incertae sedis</taxon>
        <taxon>Candidatus Scatavimonas</taxon>
    </lineage>
</organism>
<dbReference type="PROSITE" id="PS01359">
    <property type="entry name" value="ZF_PHD_1"/>
    <property type="match status" value="1"/>
</dbReference>
<reference evidence="5" key="2">
    <citation type="journal article" date="2021" name="PeerJ">
        <title>Extensive microbial diversity within the chicken gut microbiome revealed by metagenomics and culture.</title>
        <authorList>
            <person name="Gilroy R."/>
            <person name="Ravi A."/>
            <person name="Getino M."/>
            <person name="Pursley I."/>
            <person name="Horton D.L."/>
            <person name="Alikhan N.F."/>
            <person name="Baker D."/>
            <person name="Gharbi K."/>
            <person name="Hall N."/>
            <person name="Watson M."/>
            <person name="Adriaenssens E.M."/>
            <person name="Foster-Nyarko E."/>
            <person name="Jarju S."/>
            <person name="Secka A."/>
            <person name="Antonio M."/>
            <person name="Oren A."/>
            <person name="Chaudhuri R.R."/>
            <person name="La Ragione R."/>
            <person name="Hildebrand F."/>
            <person name="Pallen M.J."/>
        </authorList>
    </citation>
    <scope>NUCLEOTIDE SEQUENCE</scope>
    <source>
        <strain evidence="5">ChiSjej1B19-3389</strain>
    </source>
</reference>
<keyword evidence="4" id="KW-0472">Membrane</keyword>
<keyword evidence="3" id="KW-0862">Zinc</keyword>
<keyword evidence="1" id="KW-0479">Metal-binding</keyword>
<dbReference type="Pfam" id="PF14446">
    <property type="entry name" value="Prok-RING_1"/>
    <property type="match status" value="1"/>
</dbReference>
<evidence type="ECO:0000313" key="5">
    <source>
        <dbReference type="EMBL" id="HIQ80311.1"/>
    </source>
</evidence>
<protein>
    <submittedName>
        <fullName evidence="5">DUF2628 domain-containing protein</fullName>
    </submittedName>
</protein>
<dbReference type="Proteomes" id="UP000886787">
    <property type="component" value="Unassembled WGS sequence"/>
</dbReference>
<evidence type="ECO:0000256" key="2">
    <source>
        <dbReference type="ARBA" id="ARBA00022771"/>
    </source>
</evidence>
<keyword evidence="4" id="KW-1133">Transmembrane helix</keyword>
<dbReference type="InterPro" id="IPR039522">
    <property type="entry name" value="RING_finger_1_prok"/>
</dbReference>
<sequence length="293" mass="32782">MNDYVGKICPFCKTAFQETDDIVVCSECDMPHHKDCWIENQGCTTFGCMGSIKAADGSATTVTASTLEYEDDIKPDQNIFCTRCRRKNDNTALFCSGCGARLVTGISQPEVKHTFTPADPNNTNPYRYTNPQYNGYQQQTAFNNSYVYSSTTTVDADVVQLIGTKSEYYYPKFQEMKAQNKKTSWNWCAFLVTPYWLIYRKMYGYGAAVLAVAFVIFLIGSAFLSLLTLAGYIVLGIFANYIYMTYLESKANQVKSMTEPYRSQFIAQNGGANSTATILTIIGYSVLILIISL</sequence>
<proteinExistence type="predicted"/>
<dbReference type="GO" id="GO:0008270">
    <property type="term" value="F:zinc ion binding"/>
    <property type="evidence" value="ECO:0007669"/>
    <property type="project" value="UniProtKB-KW"/>
</dbReference>
<name>A0A9D0ZJ13_9FIRM</name>
<keyword evidence="2" id="KW-0863">Zinc-finger</keyword>
<dbReference type="AlphaFoldDB" id="A0A9D0ZJ13"/>
<dbReference type="EMBL" id="DVFW01000019">
    <property type="protein sequence ID" value="HIQ80311.1"/>
    <property type="molecule type" value="Genomic_DNA"/>
</dbReference>
<evidence type="ECO:0000256" key="4">
    <source>
        <dbReference type="SAM" id="Phobius"/>
    </source>
</evidence>
<accession>A0A9D0ZJ13</accession>